<name>A0A4Q1RJK5_9FIRM</name>
<organism evidence="8 9">
    <name type="scientific">Blautia faecicola</name>
    <dbReference type="NCBI Taxonomy" id="2509240"/>
    <lineage>
        <taxon>Bacteria</taxon>
        <taxon>Bacillati</taxon>
        <taxon>Bacillota</taxon>
        <taxon>Clostridia</taxon>
        <taxon>Lachnospirales</taxon>
        <taxon>Lachnospiraceae</taxon>
        <taxon>Blautia</taxon>
    </lineage>
</organism>
<evidence type="ECO:0000256" key="3">
    <source>
        <dbReference type="ARBA" id="ARBA00022679"/>
    </source>
</evidence>
<evidence type="ECO:0000256" key="5">
    <source>
        <dbReference type="ARBA" id="ARBA00022747"/>
    </source>
</evidence>
<dbReference type="EMBL" id="SDKC01000001">
    <property type="protein sequence ID" value="RXS75936.1"/>
    <property type="molecule type" value="Genomic_DNA"/>
</dbReference>
<dbReference type="PANTHER" id="PTHR42933">
    <property type="entry name" value="SLR6095 PROTEIN"/>
    <property type="match status" value="1"/>
</dbReference>
<evidence type="ECO:0000256" key="6">
    <source>
        <dbReference type="ARBA" id="ARBA00047942"/>
    </source>
</evidence>
<gene>
    <name evidence="8" type="ORF">ETP43_12465</name>
</gene>
<dbReference type="PRINTS" id="PR00507">
    <property type="entry name" value="N12N6MTFRASE"/>
</dbReference>
<dbReference type="GO" id="GO:0032259">
    <property type="term" value="P:methylation"/>
    <property type="evidence" value="ECO:0007669"/>
    <property type="project" value="UniProtKB-KW"/>
</dbReference>
<sequence>MEKNTTKTEVREKIQELLKTLKAEQEKKPLRLVEQLGYLMYVRLFIESQKRASLQESFPFAGFPMEWTPGDEEVEDGQRIWQLQYQVQYCSSMVEPGHFMETAKLEENGLWMRELCKLIDWTADHCDWEEGMPHLFGVMLEEMLRQMYAWGTTGLFLMPENLTEALIRLADGRKIEKVWNPATRTGGFLAAAHRQYPQWQLYGCEEEKNQWQIARMLQFYHGGGMEGIRRDDPLETDRIDKTGERTPEGEVPTYEEYDLIVTNPPVGELPIEDQERYWISTRKAQLQYMQMLMNHVKKQGMVIAVVNEGTLFMYDAEQKVRQYLLNDYQIQGVISLPAGAFLPYTGSKASVLIFTREEEIDREQPVWFYEIQNLGYSLDRRQERTGVDDIPAMLASWENRKELADQWKHQLEEAAAQNQWENPVPAHWEEKSCWFASLDTIAKNDNNLSAGRYKPWKEQETVVTESPAQLLKELADLETDTMKKVQELMEMARDYE</sequence>
<accession>A0A4Q1RJK5</accession>
<dbReference type="Gene3D" id="3.40.50.150">
    <property type="entry name" value="Vaccinia Virus protein VP39"/>
    <property type="match status" value="1"/>
</dbReference>
<evidence type="ECO:0000256" key="4">
    <source>
        <dbReference type="ARBA" id="ARBA00022691"/>
    </source>
</evidence>
<dbReference type="PANTHER" id="PTHR42933:SF3">
    <property type="entry name" value="TYPE I RESTRICTION ENZYME MJAVIII METHYLASE SUBUNIT"/>
    <property type="match status" value="1"/>
</dbReference>
<keyword evidence="5" id="KW-0680">Restriction system</keyword>
<dbReference type="OrthoDB" id="9814572at2"/>
<dbReference type="Pfam" id="PF02384">
    <property type="entry name" value="N6_Mtase"/>
    <property type="match status" value="1"/>
</dbReference>
<evidence type="ECO:0000313" key="9">
    <source>
        <dbReference type="Proteomes" id="UP000290106"/>
    </source>
</evidence>
<dbReference type="InterPro" id="IPR029063">
    <property type="entry name" value="SAM-dependent_MTases_sf"/>
</dbReference>
<dbReference type="EC" id="2.1.1.72" evidence="1"/>
<evidence type="ECO:0000313" key="8">
    <source>
        <dbReference type="EMBL" id="RXS75936.1"/>
    </source>
</evidence>
<protein>
    <recommendedName>
        <fullName evidence="1">site-specific DNA-methyltransferase (adenine-specific)</fullName>
        <ecNumber evidence="1">2.1.1.72</ecNumber>
    </recommendedName>
</protein>
<dbReference type="Proteomes" id="UP000290106">
    <property type="component" value="Unassembled WGS sequence"/>
</dbReference>
<keyword evidence="4" id="KW-0949">S-adenosyl-L-methionine</keyword>
<dbReference type="GO" id="GO:0009007">
    <property type="term" value="F:site-specific DNA-methyltransferase (adenine-specific) activity"/>
    <property type="evidence" value="ECO:0007669"/>
    <property type="project" value="UniProtKB-EC"/>
</dbReference>
<reference evidence="8 9" key="1">
    <citation type="submission" date="2019-01" db="EMBL/GenBank/DDBJ databases">
        <title>Blautia sp. nov. KGMB01111 isolated human feces.</title>
        <authorList>
            <person name="Park J.-E."/>
            <person name="Kim J.-S."/>
            <person name="Park S.-H."/>
        </authorList>
    </citation>
    <scope>NUCLEOTIDE SEQUENCE [LARGE SCALE GENOMIC DNA]</scope>
    <source>
        <strain evidence="8 9">KGMB01111</strain>
    </source>
</reference>
<keyword evidence="2" id="KW-0489">Methyltransferase</keyword>
<proteinExistence type="predicted"/>
<dbReference type="RefSeq" id="WP_129258379.1">
    <property type="nucleotide sequence ID" value="NZ_SDKC01000001.1"/>
</dbReference>
<feature type="domain" description="DNA methylase adenine-specific" evidence="7">
    <location>
        <begin position="134"/>
        <end position="459"/>
    </location>
</feature>
<dbReference type="GO" id="GO:0008170">
    <property type="term" value="F:N-methyltransferase activity"/>
    <property type="evidence" value="ECO:0007669"/>
    <property type="project" value="InterPro"/>
</dbReference>
<dbReference type="AlphaFoldDB" id="A0A4Q1RJK5"/>
<comment type="catalytic activity">
    <reaction evidence="6">
        <text>a 2'-deoxyadenosine in DNA + S-adenosyl-L-methionine = an N(6)-methyl-2'-deoxyadenosine in DNA + S-adenosyl-L-homocysteine + H(+)</text>
        <dbReference type="Rhea" id="RHEA:15197"/>
        <dbReference type="Rhea" id="RHEA-COMP:12418"/>
        <dbReference type="Rhea" id="RHEA-COMP:12419"/>
        <dbReference type="ChEBI" id="CHEBI:15378"/>
        <dbReference type="ChEBI" id="CHEBI:57856"/>
        <dbReference type="ChEBI" id="CHEBI:59789"/>
        <dbReference type="ChEBI" id="CHEBI:90615"/>
        <dbReference type="ChEBI" id="CHEBI:90616"/>
        <dbReference type="EC" id="2.1.1.72"/>
    </reaction>
</comment>
<evidence type="ECO:0000259" key="7">
    <source>
        <dbReference type="Pfam" id="PF02384"/>
    </source>
</evidence>
<dbReference type="SUPFAM" id="SSF53335">
    <property type="entry name" value="S-adenosyl-L-methionine-dependent methyltransferases"/>
    <property type="match status" value="1"/>
</dbReference>
<evidence type="ECO:0000256" key="1">
    <source>
        <dbReference type="ARBA" id="ARBA00011900"/>
    </source>
</evidence>
<dbReference type="GO" id="GO:0009307">
    <property type="term" value="P:DNA restriction-modification system"/>
    <property type="evidence" value="ECO:0007669"/>
    <property type="project" value="UniProtKB-KW"/>
</dbReference>
<dbReference type="InterPro" id="IPR003356">
    <property type="entry name" value="DNA_methylase_A-5"/>
</dbReference>
<keyword evidence="9" id="KW-1185">Reference proteome</keyword>
<keyword evidence="3" id="KW-0808">Transferase</keyword>
<dbReference type="InterPro" id="IPR051537">
    <property type="entry name" value="DNA_Adenine_Mtase"/>
</dbReference>
<comment type="caution">
    <text evidence="8">The sequence shown here is derived from an EMBL/GenBank/DDBJ whole genome shotgun (WGS) entry which is preliminary data.</text>
</comment>
<evidence type="ECO:0000256" key="2">
    <source>
        <dbReference type="ARBA" id="ARBA00022603"/>
    </source>
</evidence>
<dbReference type="GO" id="GO:0003677">
    <property type="term" value="F:DNA binding"/>
    <property type="evidence" value="ECO:0007669"/>
    <property type="project" value="InterPro"/>
</dbReference>